<dbReference type="Proteomes" id="UP000321168">
    <property type="component" value="Unassembled WGS sequence"/>
</dbReference>
<keyword evidence="3" id="KW-1185">Reference proteome</keyword>
<feature type="chain" id="PRO_5023025240" evidence="1">
    <location>
        <begin position="23"/>
        <end position="205"/>
    </location>
</feature>
<evidence type="ECO:0000256" key="1">
    <source>
        <dbReference type="SAM" id="SignalP"/>
    </source>
</evidence>
<evidence type="ECO:0000313" key="2">
    <source>
        <dbReference type="EMBL" id="TXC85253.1"/>
    </source>
</evidence>
<dbReference type="AlphaFoldDB" id="A0A5C6VIM7"/>
<comment type="caution">
    <text evidence="2">The sequence shown here is derived from an EMBL/GenBank/DDBJ whole genome shotgun (WGS) entry which is preliminary data.</text>
</comment>
<dbReference type="RefSeq" id="WP_147012507.1">
    <property type="nucleotide sequence ID" value="NZ_VORB01000001.1"/>
</dbReference>
<sequence>MFKKVLFPLIFLLLITPILAQAAPKYPDKNKLRKELKIAGLKKVLQLKEGILIFRFQTKKLAIESLERKGRVEAATKLRQEVSTRNKFIVERFKRNFNFCEVHFIYSHQSNIVRKDYSQAQFIDMSFNPTQAPKGGQFFLTADFSEANTFDEINELTPPGVILRDQNFQQIKRPIKAHSFTVEKFNRRLKRMYRKAKRKQRKGKL</sequence>
<organism evidence="2 3">
    <name type="scientific">Luteibaculum oceani</name>
    <dbReference type="NCBI Taxonomy" id="1294296"/>
    <lineage>
        <taxon>Bacteria</taxon>
        <taxon>Pseudomonadati</taxon>
        <taxon>Bacteroidota</taxon>
        <taxon>Flavobacteriia</taxon>
        <taxon>Flavobacteriales</taxon>
        <taxon>Luteibaculaceae</taxon>
        <taxon>Luteibaculum</taxon>
    </lineage>
</organism>
<feature type="signal peptide" evidence="1">
    <location>
        <begin position="1"/>
        <end position="22"/>
    </location>
</feature>
<accession>A0A5C6VIM7</accession>
<keyword evidence="1" id="KW-0732">Signal</keyword>
<protein>
    <submittedName>
        <fullName evidence="2">Uncharacterized protein</fullName>
    </submittedName>
</protein>
<evidence type="ECO:0000313" key="3">
    <source>
        <dbReference type="Proteomes" id="UP000321168"/>
    </source>
</evidence>
<gene>
    <name evidence="2" type="ORF">FRX97_01115</name>
</gene>
<reference evidence="2 3" key="1">
    <citation type="submission" date="2019-08" db="EMBL/GenBank/DDBJ databases">
        <title>Genome of Luteibaculum oceani JCM 18817.</title>
        <authorList>
            <person name="Bowman J.P."/>
        </authorList>
    </citation>
    <scope>NUCLEOTIDE SEQUENCE [LARGE SCALE GENOMIC DNA]</scope>
    <source>
        <strain evidence="2 3">JCM 18817</strain>
    </source>
</reference>
<dbReference type="EMBL" id="VORB01000001">
    <property type="protein sequence ID" value="TXC85253.1"/>
    <property type="molecule type" value="Genomic_DNA"/>
</dbReference>
<name>A0A5C6VIM7_9FLAO</name>
<proteinExistence type="predicted"/>